<accession>A0A9E9LFG0</accession>
<organism evidence="1">
    <name type="scientific">Oxalobacter aliiformigenes</name>
    <dbReference type="NCBI Taxonomy" id="2946593"/>
    <lineage>
        <taxon>Bacteria</taxon>
        <taxon>Pseudomonadati</taxon>
        <taxon>Pseudomonadota</taxon>
        <taxon>Betaproteobacteria</taxon>
        <taxon>Burkholderiales</taxon>
        <taxon>Oxalobacteraceae</taxon>
        <taxon>Oxalobacter</taxon>
    </lineage>
</organism>
<dbReference type="Proteomes" id="UP001164819">
    <property type="component" value="Chromosome"/>
</dbReference>
<dbReference type="RefSeq" id="WP_269316306.1">
    <property type="nucleotide sequence ID" value="NZ_CP098251.1"/>
</dbReference>
<proteinExistence type="predicted"/>
<evidence type="ECO:0000313" key="1">
    <source>
        <dbReference type="EMBL" id="WAV92020.1"/>
    </source>
</evidence>
<name>A0A9E9LFG0_9BURK</name>
<protein>
    <submittedName>
        <fullName evidence="1">Uncharacterized protein</fullName>
    </submittedName>
</protein>
<gene>
    <name evidence="1" type="ORF">NB646_04700</name>
</gene>
<dbReference type="EMBL" id="CP098251">
    <property type="protein sequence ID" value="WAV92020.1"/>
    <property type="molecule type" value="Genomic_DNA"/>
</dbReference>
<reference evidence="1" key="1">
    <citation type="journal article" date="2022" name="Front. Microbiol.">
        <title>New perspectives on an old grouping: The genomic and phenotypic variability of Oxalobacter formigenes and the implications for calcium oxalate stone prevention.</title>
        <authorList>
            <person name="Chmiel J.A."/>
            <person name="Carr C."/>
            <person name="Stuivenberg G.A."/>
            <person name="Venema R."/>
            <person name="Chanyi R.M."/>
            <person name="Al K.F."/>
            <person name="Giguere D."/>
            <person name="Say H."/>
            <person name="Akouris P.P."/>
            <person name="Dominguez Romero S.A."/>
            <person name="Kwong A."/>
            <person name="Tai V."/>
            <person name="Koval S.F."/>
            <person name="Razvi H."/>
            <person name="Bjazevic J."/>
            <person name="Burton J.P."/>
        </authorList>
    </citation>
    <scope>NUCLEOTIDE SEQUENCE</scope>
    <source>
        <strain evidence="1">OxK</strain>
    </source>
</reference>
<sequence length="148" mass="16172">MSNPKAGALNFSNLTWTVTLVLASSLRRLDKPSSRAFFHGPIKTSPAGPKPVSIWILQFDNRIQPFNSKALPDFGNIQYRYTPCKKEVKKYQAYFSVSPAGARTLKIGLEKDDEQGCLAGLSVCLVSVFRFAACGECVSCKCKIGGFG</sequence>
<dbReference type="AlphaFoldDB" id="A0A9E9LFG0"/>